<keyword evidence="4" id="KW-1185">Reference proteome</keyword>
<keyword evidence="2" id="KW-0732">Signal</keyword>
<feature type="chain" id="PRO_5045366496" evidence="2">
    <location>
        <begin position="27"/>
        <end position="687"/>
    </location>
</feature>
<reference evidence="3" key="1">
    <citation type="journal article" date="2023" name="Int. J. Syst. Evol. Microbiol.">
        <title>Streptomyces meridianus sp. nov. isolated from brackish water of the Tagus estuary in Alcochete, Portugal.</title>
        <authorList>
            <person name="Santos J.D.N."/>
            <person name="Klimek D."/>
            <person name="Calusinska M."/>
            <person name="Lobo Da Cunha A."/>
            <person name="Catita J."/>
            <person name="Goncalves H."/>
            <person name="Gonzalez I."/>
            <person name="Reyes F."/>
            <person name="Lage O.M."/>
        </authorList>
    </citation>
    <scope>NUCLEOTIDE SEQUENCE</scope>
    <source>
        <strain evidence="3">MTZ3.1</strain>
    </source>
</reference>
<dbReference type="EMBL" id="JAMQGM010000037">
    <property type="protein sequence ID" value="MCM2579179.1"/>
    <property type="molecule type" value="Genomic_DNA"/>
</dbReference>
<gene>
    <name evidence="3" type="ORF">M1E25_17795</name>
</gene>
<feature type="region of interest" description="Disordered" evidence="1">
    <location>
        <begin position="50"/>
        <end position="70"/>
    </location>
</feature>
<dbReference type="SUPFAM" id="SSF48208">
    <property type="entry name" value="Six-hairpin glycosidases"/>
    <property type="match status" value="1"/>
</dbReference>
<dbReference type="InterPro" id="IPR008928">
    <property type="entry name" value="6-hairpin_glycosidase_sf"/>
</dbReference>
<name>A0ABT0X9U6_9ACTN</name>
<evidence type="ECO:0000256" key="1">
    <source>
        <dbReference type="SAM" id="MobiDB-lite"/>
    </source>
</evidence>
<feature type="region of interest" description="Disordered" evidence="1">
    <location>
        <begin position="488"/>
        <end position="518"/>
    </location>
</feature>
<accession>A0ABT0X9U6</accession>
<evidence type="ECO:0000313" key="4">
    <source>
        <dbReference type="Proteomes" id="UP001167160"/>
    </source>
</evidence>
<feature type="region of interest" description="Disordered" evidence="1">
    <location>
        <begin position="166"/>
        <end position="186"/>
    </location>
</feature>
<feature type="signal peptide" evidence="2">
    <location>
        <begin position="1"/>
        <end position="26"/>
    </location>
</feature>
<dbReference type="RefSeq" id="WP_251416669.1">
    <property type="nucleotide sequence ID" value="NZ_JAMQGM010000037.1"/>
</dbReference>
<evidence type="ECO:0000313" key="3">
    <source>
        <dbReference type="EMBL" id="MCM2579179.1"/>
    </source>
</evidence>
<sequence length="687" mass="71814">MSRRRWTALAAAIGLCAALVPATLAAAGPATGSATDSAAGTAPLTNLAHLDRLSTTVTPPDQPGHTTYRLDEQPGIGVLWVYADHQDDGGYRNVGGGAYDPATDTYEQGAYDADDISRAAVVNLRQWRATGDEHARDQAYGMLRGLTYMQTATGPNAGEVVLWMQPDGTLNPSAKPREEPDPSDSDDSYWLARTIWALGEGYAAYEKADPEFAAFLRERLDLAVQALDRDAFDEYGDYLDIDGVQTPAWLIADGADASSEAVLGLTAYAEAAPDSASRDAAVRAASRLAEGIAAMSGGTDTGQWPYGAAMPWAKSRSVWHGWGAQMPSALARASDVLGKPRLLDGAVRDAAVFTPDLLTSSGPDNGLLPTPVDRSQIAYGADSRVQNLLSVAEAADRPGLRRLAGFAAGWFFGQNRSGTPVYDPRTGVTFDGVDVDGRINRNSGAESTIHGLLTMQALDAAPELRELAQGAASHVVERDGRKLIEAESGEVSGEAETVKPESAWTGESQWSGGAYSAAGPGSSLRWNLPAAGQPRSVRVVADLAPGSKAVTRFTREGSALGTLDHGAVGPQGDSPAPGALLPTTLDKPFPAQAGTLTARTTGGTGRIDALMLQPLVSRIVLGQDGTGAALLHSAAATGRTVEIDVPGGGEADIRCYDASGRQRTARTDSSRKLRITVPPGGFALVTR</sequence>
<protein>
    <submittedName>
        <fullName evidence="3">Uncharacterized protein</fullName>
    </submittedName>
</protein>
<proteinExistence type="predicted"/>
<comment type="caution">
    <text evidence="3">The sequence shown here is derived from an EMBL/GenBank/DDBJ whole genome shotgun (WGS) entry which is preliminary data.</text>
</comment>
<evidence type="ECO:0000256" key="2">
    <source>
        <dbReference type="SAM" id="SignalP"/>
    </source>
</evidence>
<dbReference type="Proteomes" id="UP001167160">
    <property type="component" value="Unassembled WGS sequence"/>
</dbReference>
<organism evidence="3 4">
    <name type="scientific">Streptomyces meridianus</name>
    <dbReference type="NCBI Taxonomy" id="2938945"/>
    <lineage>
        <taxon>Bacteria</taxon>
        <taxon>Bacillati</taxon>
        <taxon>Actinomycetota</taxon>
        <taxon>Actinomycetes</taxon>
        <taxon>Kitasatosporales</taxon>
        <taxon>Streptomycetaceae</taxon>
        <taxon>Streptomyces</taxon>
    </lineage>
</organism>